<evidence type="ECO:0000256" key="7">
    <source>
        <dbReference type="PIRSR" id="PIRSR615500-1"/>
    </source>
</evidence>
<keyword evidence="9" id="KW-0472">Membrane</keyword>
<dbReference type="PANTHER" id="PTHR43399:SF4">
    <property type="entry name" value="CELL WALL-ASSOCIATED PROTEASE"/>
    <property type="match status" value="1"/>
</dbReference>
<comment type="catalytic activity">
    <reaction evidence="5">
        <text>Hydrolysis of proteins with broad specificity for peptide bonds, and a preference for a large uncharged residue in P1. Hydrolyzes peptide amides.</text>
        <dbReference type="EC" id="3.4.21.62"/>
    </reaction>
</comment>
<evidence type="ECO:0000313" key="12">
    <source>
        <dbReference type="EMBL" id="KAJ0400853.1"/>
    </source>
</evidence>
<dbReference type="InterPro" id="IPR034058">
    <property type="entry name" value="TagA/B/C/D_pept_dom"/>
</dbReference>
<sequence>MRTARLCLLLALALALSLVGASGASDAAIVDRGGLAFASAEAFCAVHCRPWRRRRALSECSVERCAAFHDAPRRLELHGRAETEKRVEKIDVLSCAAHNQNDSQRVRFAIDFDLDADAPTNAFRGLHEAFFSAFDAMVRAANATYDACQLQLLQSELLPKVDEAPGDTPSPSMETPLRRPTLVQVRRELAEQRGCVAQIQALARQQDDDGGAMTPFLSRHDGHTATVMLVHVDATVAEQLNALDCVASVLELPPILKLLPFARSAGQLSLERNLTAAPVMEIRLVQGSAPAQVLARLQRQLAALDGVTNVFELPARAELFPRSLFTRPLAQLELWSHAVAVAVRDAAVEWVDAKRAVSANALRAGERGALPLAAHRRLDQYVSSLVGVESAQRQGILGNDIVVGVTDSGLYMYHDQFFQPSLSIFDAPDPTARKVVYYNAWANAYDEAEEVVCGHGTHVAGLLAGSSASKQQRDLGIASAAKIAFMDIGRQSDACAGARGCPVSLETPGEAAMLLKSQMKVGAKIFSFSWGTPGSDYSSQARDLDEFIYNNPEVLIIVAAGNSGERGQGTISSPSGAKNVISVGASLNAAESFAQTPCAVFNPLTVASFSSAGPTSDGRLKPDVVAPGMALLSSQSEAPRSTTKTAATCSLQGTSQATPVVTGMAVLLYEWLRDGWWRAGRKDPQFGMTKIPAALLKALIIHSSDSLKRRLGPLPTGPASCGMLERGATELAYPDVYQGYGKPNMSNLVDFSDKAQDAPTLFFLPNSTAGSEPRVAEGKEVLISFSVPRGVDLRATIVWTDPPGSIRSTSQLQHDLDLSVRIRGTNRTFFPLTANPTTRRDDKNNVEMVQVSYQQLLDALQKDNASSALVGPAGEIVVEAVVLGRSVQAADSQAFAFVASSNVIGTASGSSASPGDRGKSNGAAAAGLFGGDPFWTPWTVAGVAVGALLLLSVIVGCVRCCTARRGRAPGGAAYGTHSTPAAARRLPRVPSGLETCPYCAFATADAVVMVNHVENLHGGGLGLVVNHHHHASAGAGAYSGVPVLQQPGPSPYYSSSYGPSPSQSQSHSHVAAPVGLNVPHARPDEQCPFCRFVSSDPVILVNHVEHMHSS</sequence>
<dbReference type="PANTHER" id="PTHR43399">
    <property type="entry name" value="SUBTILISIN-RELATED"/>
    <property type="match status" value="1"/>
</dbReference>
<feature type="active site" description="Charge relay system" evidence="7 8">
    <location>
        <position position="407"/>
    </location>
</feature>
<keyword evidence="4 8" id="KW-0720">Serine protease</keyword>
<evidence type="ECO:0000313" key="13">
    <source>
        <dbReference type="Proteomes" id="UP001209570"/>
    </source>
</evidence>
<evidence type="ECO:0000256" key="9">
    <source>
        <dbReference type="SAM" id="Phobius"/>
    </source>
</evidence>
<feature type="active site" description="Charge relay system" evidence="7 8">
    <location>
        <position position="455"/>
    </location>
</feature>
<feature type="signal peptide" evidence="10">
    <location>
        <begin position="1"/>
        <end position="23"/>
    </location>
</feature>
<dbReference type="SUPFAM" id="SSF49785">
    <property type="entry name" value="Galactose-binding domain-like"/>
    <property type="match status" value="1"/>
</dbReference>
<evidence type="ECO:0000256" key="2">
    <source>
        <dbReference type="ARBA" id="ARBA00022670"/>
    </source>
</evidence>
<keyword evidence="9" id="KW-0812">Transmembrane</keyword>
<evidence type="ECO:0000256" key="10">
    <source>
        <dbReference type="SAM" id="SignalP"/>
    </source>
</evidence>
<dbReference type="Pfam" id="PF00082">
    <property type="entry name" value="Peptidase_S8"/>
    <property type="match status" value="1"/>
</dbReference>
<dbReference type="SUPFAM" id="SSF52743">
    <property type="entry name" value="Subtilisin-like"/>
    <property type="match status" value="1"/>
</dbReference>
<dbReference type="PROSITE" id="PS00138">
    <property type="entry name" value="SUBTILASE_SER"/>
    <property type="match status" value="1"/>
</dbReference>
<evidence type="ECO:0000256" key="5">
    <source>
        <dbReference type="ARBA" id="ARBA00023529"/>
    </source>
</evidence>
<feature type="domain" description="C2H2-type" evidence="11">
    <location>
        <begin position="994"/>
        <end position="1017"/>
    </location>
</feature>
<feature type="chain" id="PRO_5041947506" description="subtilisin" evidence="10">
    <location>
        <begin position="24"/>
        <end position="1110"/>
    </location>
</feature>
<dbReference type="InterPro" id="IPR013087">
    <property type="entry name" value="Znf_C2H2_type"/>
</dbReference>
<dbReference type="PRINTS" id="PR00723">
    <property type="entry name" value="SUBTILISIN"/>
</dbReference>
<comment type="similarity">
    <text evidence="1 8">Belongs to the peptidase S8 family.</text>
</comment>
<evidence type="ECO:0000256" key="6">
    <source>
        <dbReference type="ARBA" id="ARBA00023619"/>
    </source>
</evidence>
<protein>
    <recommendedName>
        <fullName evidence="6">subtilisin</fullName>
        <ecNumber evidence="6">3.4.21.62</ecNumber>
    </recommendedName>
</protein>
<name>A0AAD5Q6W2_PYTIN</name>
<keyword evidence="2 8" id="KW-0645">Protease</keyword>
<dbReference type="CDD" id="cd04842">
    <property type="entry name" value="Peptidases_S8_Kp43_protease"/>
    <property type="match status" value="1"/>
</dbReference>
<dbReference type="InterPro" id="IPR036852">
    <property type="entry name" value="Peptidase_S8/S53_dom_sf"/>
</dbReference>
<evidence type="ECO:0000256" key="3">
    <source>
        <dbReference type="ARBA" id="ARBA00022801"/>
    </source>
</evidence>
<dbReference type="InterPro" id="IPR022398">
    <property type="entry name" value="Peptidase_S8_His-AS"/>
</dbReference>
<accession>A0AAD5Q6W2</accession>
<feature type="active site" description="Charge relay system" evidence="7 8">
    <location>
        <position position="655"/>
    </location>
</feature>
<dbReference type="EC" id="3.4.21.62" evidence="6"/>
<dbReference type="AlphaFoldDB" id="A0AAD5Q6W2"/>
<proteinExistence type="inferred from homology"/>
<dbReference type="GO" id="GO:0006508">
    <property type="term" value="P:proteolysis"/>
    <property type="evidence" value="ECO:0007669"/>
    <property type="project" value="UniProtKB-KW"/>
</dbReference>
<dbReference type="PROSITE" id="PS51892">
    <property type="entry name" value="SUBTILASE"/>
    <property type="match status" value="1"/>
</dbReference>
<dbReference type="SMART" id="SM00355">
    <property type="entry name" value="ZnF_C2H2"/>
    <property type="match status" value="2"/>
</dbReference>
<dbReference type="PROSITE" id="PS00137">
    <property type="entry name" value="SUBTILASE_HIS"/>
    <property type="match status" value="1"/>
</dbReference>
<dbReference type="InterPro" id="IPR015500">
    <property type="entry name" value="Peptidase_S8_subtilisin-rel"/>
</dbReference>
<evidence type="ECO:0000259" key="11">
    <source>
        <dbReference type="SMART" id="SM00355"/>
    </source>
</evidence>
<keyword evidence="3 8" id="KW-0378">Hydrolase</keyword>
<organism evidence="12 13">
    <name type="scientific">Pythium insidiosum</name>
    <name type="common">Pythiosis disease agent</name>
    <dbReference type="NCBI Taxonomy" id="114742"/>
    <lineage>
        <taxon>Eukaryota</taxon>
        <taxon>Sar</taxon>
        <taxon>Stramenopiles</taxon>
        <taxon>Oomycota</taxon>
        <taxon>Peronosporomycetes</taxon>
        <taxon>Pythiales</taxon>
        <taxon>Pythiaceae</taxon>
        <taxon>Pythium</taxon>
    </lineage>
</organism>
<evidence type="ECO:0000256" key="8">
    <source>
        <dbReference type="PROSITE-ProRule" id="PRU01240"/>
    </source>
</evidence>
<dbReference type="InterPro" id="IPR023828">
    <property type="entry name" value="Peptidase_S8_Ser-AS"/>
</dbReference>
<dbReference type="InterPro" id="IPR000209">
    <property type="entry name" value="Peptidase_S8/S53_dom"/>
</dbReference>
<keyword evidence="10" id="KW-0732">Signal</keyword>
<keyword evidence="13" id="KW-1185">Reference proteome</keyword>
<evidence type="ECO:0000256" key="4">
    <source>
        <dbReference type="ARBA" id="ARBA00022825"/>
    </source>
</evidence>
<feature type="domain" description="C2H2-type" evidence="11">
    <location>
        <begin position="1085"/>
        <end position="1108"/>
    </location>
</feature>
<comment type="caution">
    <text evidence="12">The sequence shown here is derived from an EMBL/GenBank/DDBJ whole genome shotgun (WGS) entry which is preliminary data.</text>
</comment>
<dbReference type="Gene3D" id="2.60.120.380">
    <property type="match status" value="1"/>
</dbReference>
<evidence type="ECO:0000256" key="1">
    <source>
        <dbReference type="ARBA" id="ARBA00011073"/>
    </source>
</evidence>
<gene>
    <name evidence="12" type="ORF">P43SY_000123</name>
</gene>
<keyword evidence="9" id="KW-1133">Transmembrane helix</keyword>
<dbReference type="GO" id="GO:0004252">
    <property type="term" value="F:serine-type endopeptidase activity"/>
    <property type="evidence" value="ECO:0007669"/>
    <property type="project" value="UniProtKB-UniRule"/>
</dbReference>
<dbReference type="Gene3D" id="3.40.50.200">
    <property type="entry name" value="Peptidase S8/S53 domain"/>
    <property type="match status" value="1"/>
</dbReference>
<dbReference type="EMBL" id="JAKCXM010000144">
    <property type="protein sequence ID" value="KAJ0400853.1"/>
    <property type="molecule type" value="Genomic_DNA"/>
</dbReference>
<reference evidence="12" key="1">
    <citation type="submission" date="2021-12" db="EMBL/GenBank/DDBJ databases">
        <title>Prjna785345.</title>
        <authorList>
            <person name="Rujirawat T."/>
            <person name="Krajaejun T."/>
        </authorList>
    </citation>
    <scope>NUCLEOTIDE SEQUENCE</scope>
    <source>
        <strain evidence="12">Pi057C3</strain>
    </source>
</reference>
<feature type="transmembrane region" description="Helical" evidence="9">
    <location>
        <begin position="938"/>
        <end position="958"/>
    </location>
</feature>
<dbReference type="InterPro" id="IPR051048">
    <property type="entry name" value="Peptidase_S8/S53_subtilisin"/>
</dbReference>
<dbReference type="Proteomes" id="UP001209570">
    <property type="component" value="Unassembled WGS sequence"/>
</dbReference>
<dbReference type="InterPro" id="IPR008979">
    <property type="entry name" value="Galactose-bd-like_sf"/>
</dbReference>